<dbReference type="Proteomes" id="UP000799772">
    <property type="component" value="Unassembled WGS sequence"/>
</dbReference>
<organism evidence="1 2">
    <name type="scientific">Rhizodiscina lignyota</name>
    <dbReference type="NCBI Taxonomy" id="1504668"/>
    <lineage>
        <taxon>Eukaryota</taxon>
        <taxon>Fungi</taxon>
        <taxon>Dikarya</taxon>
        <taxon>Ascomycota</taxon>
        <taxon>Pezizomycotina</taxon>
        <taxon>Dothideomycetes</taxon>
        <taxon>Pleosporomycetidae</taxon>
        <taxon>Aulographales</taxon>
        <taxon>Rhizodiscinaceae</taxon>
        <taxon>Rhizodiscina</taxon>
    </lineage>
</organism>
<gene>
    <name evidence="1" type="ORF">NA57DRAFT_71075</name>
</gene>
<dbReference type="EMBL" id="ML978121">
    <property type="protein sequence ID" value="KAF2104872.1"/>
    <property type="molecule type" value="Genomic_DNA"/>
</dbReference>
<name>A0A9P4IRN4_9PEZI</name>
<protein>
    <submittedName>
        <fullName evidence="1">Uncharacterized protein</fullName>
    </submittedName>
</protein>
<evidence type="ECO:0000313" key="2">
    <source>
        <dbReference type="Proteomes" id="UP000799772"/>
    </source>
</evidence>
<evidence type="ECO:0000313" key="1">
    <source>
        <dbReference type="EMBL" id="KAF2104872.1"/>
    </source>
</evidence>
<reference evidence="1" key="1">
    <citation type="journal article" date="2020" name="Stud. Mycol.">
        <title>101 Dothideomycetes genomes: a test case for predicting lifestyles and emergence of pathogens.</title>
        <authorList>
            <person name="Haridas S."/>
            <person name="Albert R."/>
            <person name="Binder M."/>
            <person name="Bloem J."/>
            <person name="Labutti K."/>
            <person name="Salamov A."/>
            <person name="Andreopoulos B."/>
            <person name="Baker S."/>
            <person name="Barry K."/>
            <person name="Bills G."/>
            <person name="Bluhm B."/>
            <person name="Cannon C."/>
            <person name="Castanera R."/>
            <person name="Culley D."/>
            <person name="Daum C."/>
            <person name="Ezra D."/>
            <person name="Gonzalez J."/>
            <person name="Henrissat B."/>
            <person name="Kuo A."/>
            <person name="Liang C."/>
            <person name="Lipzen A."/>
            <person name="Lutzoni F."/>
            <person name="Magnuson J."/>
            <person name="Mondo S."/>
            <person name="Nolan M."/>
            <person name="Ohm R."/>
            <person name="Pangilinan J."/>
            <person name="Park H.-J."/>
            <person name="Ramirez L."/>
            <person name="Alfaro M."/>
            <person name="Sun H."/>
            <person name="Tritt A."/>
            <person name="Yoshinaga Y."/>
            <person name="Zwiers L.-H."/>
            <person name="Turgeon B."/>
            <person name="Goodwin S."/>
            <person name="Spatafora J."/>
            <person name="Crous P."/>
            <person name="Grigoriev I."/>
        </authorList>
    </citation>
    <scope>NUCLEOTIDE SEQUENCE</scope>
    <source>
        <strain evidence="1">CBS 133067</strain>
    </source>
</reference>
<accession>A0A9P4IRN4</accession>
<dbReference type="AlphaFoldDB" id="A0A9P4IRN4"/>
<keyword evidence="2" id="KW-1185">Reference proteome</keyword>
<comment type="caution">
    <text evidence="1">The sequence shown here is derived from an EMBL/GenBank/DDBJ whole genome shotgun (WGS) entry which is preliminary data.</text>
</comment>
<sequence>MDPAWHLELETMLAKLPGLKVLRLTLDRFYRSDEEKRDDPTHIAKESASGFIGLDRRMDFATCLDIGVLHTVILEGSATVTEIVDLMSIPSVTTIEASGVLTLQKLDWKDVRPKSSNVKVLGLAIGKRNGPGIYDIEIGILRQLLSIPKALKDLRVVAPLQKMNSRHLHHLAGGRRTAEPLSPQELVEAFKEVKDSLVYLTLEVSISAFWKADPNRVTHDRTVLDLSSFKQLKHLATDAVCFWPADTSSTALLGLQNHLLATPEALDLSTLILQWNGNFPNDSNLRAADTESYIANKHLGWLADFLRSVPVALPRLRRFKLSTGRLGRKARTGASVCYASTWNHCR</sequence>
<proteinExistence type="predicted"/>